<dbReference type="RefSeq" id="WP_132648568.1">
    <property type="nucleotide sequence ID" value="NZ_CP181386.1"/>
</dbReference>
<dbReference type="InterPro" id="IPR002491">
    <property type="entry name" value="ABC_transptr_periplasmic_BD"/>
</dbReference>
<dbReference type="SUPFAM" id="SSF53807">
    <property type="entry name" value="Helical backbone' metal receptor"/>
    <property type="match status" value="1"/>
</dbReference>
<dbReference type="Pfam" id="PF01497">
    <property type="entry name" value="Peripla_BP_2"/>
    <property type="match status" value="1"/>
</dbReference>
<dbReference type="EMBL" id="SLXD01000011">
    <property type="protein sequence ID" value="TCP00947.1"/>
    <property type="molecule type" value="Genomic_DNA"/>
</dbReference>
<comment type="caution">
    <text evidence="2">The sequence shown here is derived from an EMBL/GenBank/DDBJ whole genome shotgun (WGS) entry which is preliminary data.</text>
</comment>
<feature type="domain" description="Fe/B12 periplasmic-binding" evidence="1">
    <location>
        <begin position="53"/>
        <end position="305"/>
    </location>
</feature>
<dbReference type="PROSITE" id="PS50983">
    <property type="entry name" value="FE_B12_PBP"/>
    <property type="match status" value="1"/>
</dbReference>
<dbReference type="PANTHER" id="PTHR30535">
    <property type="entry name" value="VITAMIN B12-BINDING PROTEIN"/>
    <property type="match status" value="1"/>
</dbReference>
<organism evidence="2 3">
    <name type="scientific">Rubrivivax gelatinosus</name>
    <name type="common">Rhodocyclus gelatinosus</name>
    <name type="synonym">Rhodopseudomonas gelatinosa</name>
    <dbReference type="NCBI Taxonomy" id="28068"/>
    <lineage>
        <taxon>Bacteria</taxon>
        <taxon>Pseudomonadati</taxon>
        <taxon>Pseudomonadota</taxon>
        <taxon>Betaproteobacteria</taxon>
        <taxon>Burkholderiales</taxon>
        <taxon>Sphaerotilaceae</taxon>
        <taxon>Rubrivivax</taxon>
    </lineage>
</organism>
<evidence type="ECO:0000313" key="3">
    <source>
        <dbReference type="Proteomes" id="UP000295106"/>
    </source>
</evidence>
<name>A0A4R2M926_RUBGE</name>
<reference evidence="2 3" key="1">
    <citation type="submission" date="2019-03" db="EMBL/GenBank/DDBJ databases">
        <title>Genomic Encyclopedia of Type Strains, Phase IV (KMG-IV): sequencing the most valuable type-strain genomes for metagenomic binning, comparative biology and taxonomic classification.</title>
        <authorList>
            <person name="Goeker M."/>
        </authorList>
    </citation>
    <scope>NUCLEOTIDE SEQUENCE [LARGE SCALE GENOMIC DNA]</scope>
    <source>
        <strain evidence="2 3">DSM 1709</strain>
    </source>
</reference>
<dbReference type="PANTHER" id="PTHR30535:SF34">
    <property type="entry name" value="MOLYBDATE-BINDING PROTEIN MOLA"/>
    <property type="match status" value="1"/>
</dbReference>
<dbReference type="InterPro" id="IPR050902">
    <property type="entry name" value="ABC_Transporter_SBP"/>
</dbReference>
<proteinExistence type="predicted"/>
<dbReference type="AlphaFoldDB" id="A0A4R2M926"/>
<dbReference type="Proteomes" id="UP000295106">
    <property type="component" value="Unassembled WGS sequence"/>
</dbReference>
<gene>
    <name evidence="2" type="ORF">EV684_111153</name>
</gene>
<dbReference type="Gene3D" id="3.40.50.1980">
    <property type="entry name" value="Nitrogenase molybdenum iron protein domain"/>
    <property type="match status" value="2"/>
</dbReference>
<evidence type="ECO:0000313" key="2">
    <source>
        <dbReference type="EMBL" id="TCP00947.1"/>
    </source>
</evidence>
<dbReference type="GeneID" id="99683148"/>
<accession>A0A4R2M926</accession>
<evidence type="ECO:0000259" key="1">
    <source>
        <dbReference type="PROSITE" id="PS50983"/>
    </source>
</evidence>
<dbReference type="OrthoDB" id="6495095at2"/>
<protein>
    <submittedName>
        <fullName evidence="2">Iron complex transport system substrate-binding protein</fullName>
    </submittedName>
</protein>
<sequence length="310" mass="32135">MNTAPRSPARRALLAGAALCGVGREAQAAAGPWPRCVVDAQGRTLRLAAPPQRIVAIFPSNIEIVFALGLEARVAAIGGRVRYPEAALAKPSVGGALGYSPEALAALKPDLIVLTPSHGSALGLVEPFERAGVAVLVLAHPDLAAVRRNIDLVGRATGSEAAAAALLARFDGSLAAIRQAWQGRPQPTVYLETAAAARGAYQTVGRGHYADDALACAGGRNVFSDLAGAQQVSAEAVLLRDPEVIVSLQAVPKPAEEIAARPGWSRLRAVREGRVVVLPRSHFLIPGPRQTEAVLAYARALHPQAFGAAA</sequence>